<dbReference type="InterPro" id="IPR036397">
    <property type="entry name" value="RNaseH_sf"/>
</dbReference>
<gene>
    <name evidence="13" type="ORF">NX772_00700</name>
</gene>
<comment type="catalytic activity">
    <reaction evidence="1 10 11">
        <text>Endonucleolytic cleavage to 5'-phosphomonoester.</text>
        <dbReference type="EC" id="3.1.26.4"/>
    </reaction>
</comment>
<keyword evidence="8 10" id="KW-0255">Endonuclease</keyword>
<evidence type="ECO:0000256" key="4">
    <source>
        <dbReference type="ARBA" id="ARBA00008378"/>
    </source>
</evidence>
<dbReference type="PANTHER" id="PTHR10954">
    <property type="entry name" value="RIBONUCLEASE H2 SUBUNIT A"/>
    <property type="match status" value="1"/>
</dbReference>
<feature type="binding site" evidence="10">
    <location>
        <position position="112"/>
    </location>
    <ligand>
        <name>a divalent metal cation</name>
        <dbReference type="ChEBI" id="CHEBI:60240"/>
    </ligand>
</feature>
<organism evidence="13 14">
    <name type="scientific">Mesomycoplasma molare</name>
    <dbReference type="NCBI Taxonomy" id="171288"/>
    <lineage>
        <taxon>Bacteria</taxon>
        <taxon>Bacillati</taxon>
        <taxon>Mycoplasmatota</taxon>
        <taxon>Mycoplasmoidales</taxon>
        <taxon>Metamycoplasmataceae</taxon>
        <taxon>Mesomycoplasma</taxon>
    </lineage>
</organism>
<dbReference type="PANTHER" id="PTHR10954:SF23">
    <property type="entry name" value="RIBONUCLEASE"/>
    <property type="match status" value="1"/>
</dbReference>
<dbReference type="RefSeq" id="WP_036449996.1">
    <property type="nucleotide sequence ID" value="NZ_CP103423.1"/>
</dbReference>
<keyword evidence="6 10" id="KW-0540">Nuclease</keyword>
<dbReference type="CDD" id="cd06590">
    <property type="entry name" value="RNase_HII_bacteria_HIII_like"/>
    <property type="match status" value="1"/>
</dbReference>
<dbReference type="EC" id="3.1.26.4" evidence="11"/>
<dbReference type="Proteomes" id="UP001058364">
    <property type="component" value="Chromosome"/>
</dbReference>
<evidence type="ECO:0000256" key="3">
    <source>
        <dbReference type="ARBA" id="ARBA00004496"/>
    </source>
</evidence>
<comment type="function">
    <text evidence="2 11">Endonuclease that specifically degrades the RNA of RNA-DNA hybrids.</text>
</comment>
<proteinExistence type="inferred from homology"/>
<dbReference type="InterPro" id="IPR001352">
    <property type="entry name" value="RNase_HII/HIII"/>
</dbReference>
<protein>
    <recommendedName>
        <fullName evidence="11">Ribonuclease</fullName>
        <ecNumber evidence="11">3.1.26.4</ecNumber>
    </recommendedName>
</protein>
<evidence type="ECO:0000256" key="9">
    <source>
        <dbReference type="ARBA" id="ARBA00022801"/>
    </source>
</evidence>
<dbReference type="PROSITE" id="PS51975">
    <property type="entry name" value="RNASE_H_2"/>
    <property type="match status" value="1"/>
</dbReference>
<evidence type="ECO:0000256" key="1">
    <source>
        <dbReference type="ARBA" id="ARBA00000077"/>
    </source>
</evidence>
<feature type="binding site" evidence="10">
    <location>
        <position position="11"/>
    </location>
    <ligand>
        <name>a divalent metal cation</name>
        <dbReference type="ChEBI" id="CHEBI:60240"/>
    </ligand>
</feature>
<evidence type="ECO:0000256" key="6">
    <source>
        <dbReference type="ARBA" id="ARBA00022722"/>
    </source>
</evidence>
<evidence type="ECO:0000256" key="10">
    <source>
        <dbReference type="PROSITE-ProRule" id="PRU01319"/>
    </source>
</evidence>
<comment type="similarity">
    <text evidence="4">Belongs to the RNase HII family. RnhC subfamily.</text>
</comment>
<evidence type="ECO:0000256" key="8">
    <source>
        <dbReference type="ARBA" id="ARBA00022759"/>
    </source>
</evidence>
<dbReference type="Pfam" id="PF01351">
    <property type="entry name" value="RNase_HII"/>
    <property type="match status" value="1"/>
</dbReference>
<evidence type="ECO:0000256" key="7">
    <source>
        <dbReference type="ARBA" id="ARBA00022723"/>
    </source>
</evidence>
<evidence type="ECO:0000313" key="13">
    <source>
        <dbReference type="EMBL" id="UWD34335.1"/>
    </source>
</evidence>
<keyword evidence="9 10" id="KW-0378">Hydrolase</keyword>
<dbReference type="Gene3D" id="3.30.420.10">
    <property type="entry name" value="Ribonuclease H-like superfamily/Ribonuclease H"/>
    <property type="match status" value="1"/>
</dbReference>
<feature type="binding site" evidence="10">
    <location>
        <position position="10"/>
    </location>
    <ligand>
        <name>a divalent metal cation</name>
        <dbReference type="ChEBI" id="CHEBI:60240"/>
    </ligand>
</feature>
<keyword evidence="7 10" id="KW-0479">Metal-binding</keyword>
<comment type="subcellular location">
    <subcellularLocation>
        <location evidence="3">Cytoplasm</location>
    </subcellularLocation>
</comment>
<dbReference type="InterPro" id="IPR024567">
    <property type="entry name" value="RNase_HII/HIII_dom"/>
</dbReference>
<sequence length="222" mass="25367">MVKYKNIGCDETGVGDYLSPLIACAVIIPEENKSTLYNLGIRDSKKITSDKKIMELANKLKENTIFSLSFLSQEQYNKLNNFLNGNELKMLLHLHNINKLEKQYKVDNTIIDQFSTEKSILLYIDKLNSSSLQVEKIKSNLILETKAEDKFLEVACASILARDFLISKMDEQNKKWNFNFLLGAGKNVNNCALEFVKKHGIDNLNKVAKLHFKNTNDIKSEI</sequence>
<dbReference type="InterPro" id="IPR012337">
    <property type="entry name" value="RNaseH-like_sf"/>
</dbReference>
<dbReference type="EMBL" id="CP103423">
    <property type="protein sequence ID" value="UWD34335.1"/>
    <property type="molecule type" value="Genomic_DNA"/>
</dbReference>
<reference evidence="13" key="1">
    <citation type="submission" date="2022-08" db="EMBL/GenBank/DDBJ databases">
        <title>Complete genome sequence of Mycoplasma molare type strain H 542.</title>
        <authorList>
            <person name="Spergser J."/>
        </authorList>
    </citation>
    <scope>NUCLEOTIDE SEQUENCE</scope>
    <source>
        <strain evidence="13">H 542</strain>
    </source>
</reference>
<evidence type="ECO:0000256" key="2">
    <source>
        <dbReference type="ARBA" id="ARBA00004065"/>
    </source>
</evidence>
<name>A0ABY5TUV2_9BACT</name>
<dbReference type="SUPFAM" id="SSF53098">
    <property type="entry name" value="Ribonuclease H-like"/>
    <property type="match status" value="1"/>
</dbReference>
<evidence type="ECO:0000259" key="12">
    <source>
        <dbReference type="PROSITE" id="PS51975"/>
    </source>
</evidence>
<keyword evidence="14" id="KW-1185">Reference proteome</keyword>
<comment type="cofactor">
    <cofactor evidence="10">
        <name>Mn(2+)</name>
        <dbReference type="ChEBI" id="CHEBI:29035"/>
    </cofactor>
    <cofactor evidence="10">
        <name>Mg(2+)</name>
        <dbReference type="ChEBI" id="CHEBI:18420"/>
    </cofactor>
    <text evidence="10">Manganese or magnesium. Binds 1 divalent metal ion per monomer in the absence of substrate. May bind a second metal ion after substrate binding.</text>
</comment>
<evidence type="ECO:0000256" key="5">
    <source>
        <dbReference type="ARBA" id="ARBA00022490"/>
    </source>
</evidence>
<evidence type="ECO:0000256" key="11">
    <source>
        <dbReference type="RuleBase" id="RU003515"/>
    </source>
</evidence>
<evidence type="ECO:0000313" key="14">
    <source>
        <dbReference type="Proteomes" id="UP001058364"/>
    </source>
</evidence>
<feature type="domain" description="RNase H type-2" evidence="12">
    <location>
        <begin position="4"/>
        <end position="222"/>
    </location>
</feature>
<accession>A0ABY5TUV2</accession>
<keyword evidence="5" id="KW-0963">Cytoplasm</keyword>